<gene>
    <name evidence="2" type="ORF">G7Y89_g13461</name>
</gene>
<proteinExistence type="predicted"/>
<evidence type="ECO:0000313" key="2">
    <source>
        <dbReference type="EMBL" id="KAF4624708.1"/>
    </source>
</evidence>
<evidence type="ECO:0000313" key="3">
    <source>
        <dbReference type="Proteomes" id="UP000566819"/>
    </source>
</evidence>
<reference evidence="2 3" key="1">
    <citation type="submission" date="2020-03" db="EMBL/GenBank/DDBJ databases">
        <title>Draft Genome Sequence of Cudoniella acicularis.</title>
        <authorList>
            <person name="Buettner E."/>
            <person name="Kellner H."/>
        </authorList>
    </citation>
    <scope>NUCLEOTIDE SEQUENCE [LARGE SCALE GENOMIC DNA]</scope>
    <source>
        <strain evidence="2 3">DSM 108380</strain>
    </source>
</reference>
<keyword evidence="1" id="KW-0472">Membrane</keyword>
<name>A0A8H4R997_9HELO</name>
<keyword evidence="1" id="KW-1133">Transmembrane helix</keyword>
<dbReference type="AlphaFoldDB" id="A0A8H4R997"/>
<keyword evidence="3" id="KW-1185">Reference proteome</keyword>
<organism evidence="2 3">
    <name type="scientific">Cudoniella acicularis</name>
    <dbReference type="NCBI Taxonomy" id="354080"/>
    <lineage>
        <taxon>Eukaryota</taxon>
        <taxon>Fungi</taxon>
        <taxon>Dikarya</taxon>
        <taxon>Ascomycota</taxon>
        <taxon>Pezizomycotina</taxon>
        <taxon>Leotiomycetes</taxon>
        <taxon>Helotiales</taxon>
        <taxon>Tricladiaceae</taxon>
        <taxon>Cudoniella</taxon>
    </lineage>
</organism>
<dbReference type="OrthoDB" id="3439813at2759"/>
<protein>
    <submittedName>
        <fullName evidence="2">Uncharacterized protein</fullName>
    </submittedName>
</protein>
<accession>A0A8H4R997</accession>
<dbReference type="Proteomes" id="UP000566819">
    <property type="component" value="Unassembled WGS sequence"/>
</dbReference>
<feature type="transmembrane region" description="Helical" evidence="1">
    <location>
        <begin position="12"/>
        <end position="31"/>
    </location>
</feature>
<comment type="caution">
    <text evidence="2">The sequence shown here is derived from an EMBL/GenBank/DDBJ whole genome shotgun (WGS) entry which is preliminary data.</text>
</comment>
<dbReference type="EMBL" id="JAAMPI010001575">
    <property type="protein sequence ID" value="KAF4624708.1"/>
    <property type="molecule type" value="Genomic_DNA"/>
</dbReference>
<evidence type="ECO:0000256" key="1">
    <source>
        <dbReference type="SAM" id="Phobius"/>
    </source>
</evidence>
<keyword evidence="1" id="KW-0812">Transmembrane</keyword>
<sequence>MPQLQNWLKIGAILAFSSAALCCAALGIYILTQDEITKAGIATLIMHFSLTDIHLSDPLVRPRTLPQPFQSEAQSAASFLNTAVSAASSKVQGPAGAVATAVTDITNITAIEAMIPRNCSLGTKQFCLGFDTNTTCHSLPLNISNIVPEAVVKFVSGEVKSLLPLEGILAKVTLASIQGIT</sequence>